<proteinExistence type="predicted"/>
<sequence length="247" mass="26181">MLSMKKVQILAALLVFALFSGVVAIQFKGGSGKKAMTEDMPSTGTNPKDSTPIETEKPEVPSCTLISNTSFEPINGVVGWWIKDGTGRTAYGKDIEITPKVNLSEMKSYGKSLWVDWPAELGIKPPCPLVGDAFISVSEAEVDADFKPPCHSLKRSAKLPPGKVYLASYVVPVKNSSWTVYENIPIGNGTNFLKTGGIQGGRVTNLTAVCSCGSEGLIEALKASIKAAGFEEVPSGGHRGKTTASSR</sequence>
<accession>C5A5Q2</accession>
<dbReference type="KEGG" id="tga:TGAM_1062"/>
<organism evidence="2 3">
    <name type="scientific">Thermococcus gammatolerans (strain DSM 15229 / JCM 11827 / EJ3)</name>
    <dbReference type="NCBI Taxonomy" id="593117"/>
    <lineage>
        <taxon>Archaea</taxon>
        <taxon>Methanobacteriati</taxon>
        <taxon>Methanobacteriota</taxon>
        <taxon>Thermococci</taxon>
        <taxon>Thermococcales</taxon>
        <taxon>Thermococcaceae</taxon>
        <taxon>Thermococcus</taxon>
    </lineage>
</organism>
<dbReference type="Proteomes" id="UP000001488">
    <property type="component" value="Chromosome"/>
</dbReference>
<gene>
    <name evidence="2" type="ordered locus">TGAM_1062</name>
</gene>
<dbReference type="PATRIC" id="fig|593117.10.peg.1061"/>
<reference evidence="2 3" key="1">
    <citation type="journal article" date="2007" name="Genome Biol.">
        <title>Genome analysis and genome-wide proteomics of Thermococcus gammatolerans, the most radioresistant organism known amongst the Archaea.</title>
        <authorList>
            <person name="Zivanovic Y."/>
            <person name="Armengaud J."/>
            <person name="Lagorce A."/>
            <person name="Leplat C."/>
            <person name="Guerin P."/>
            <person name="Dutertre M."/>
            <person name="Anthouard V."/>
            <person name="Forterre P."/>
            <person name="Wincker P."/>
            <person name="Confalonieri F."/>
        </authorList>
    </citation>
    <scope>NUCLEOTIDE SEQUENCE [LARGE SCALE GENOMIC DNA]</scope>
    <source>
        <strain evidence="3">DSM 15229 / JCM 11827 / EJ3</strain>
    </source>
</reference>
<evidence type="ECO:0000313" key="3">
    <source>
        <dbReference type="Proteomes" id="UP000001488"/>
    </source>
</evidence>
<keyword evidence="3" id="KW-1185">Reference proteome</keyword>
<evidence type="ECO:0000313" key="2">
    <source>
        <dbReference type="EMBL" id="ACS33564.1"/>
    </source>
</evidence>
<feature type="compositionally biased region" description="Polar residues" evidence="1">
    <location>
        <begin position="40"/>
        <end position="53"/>
    </location>
</feature>
<dbReference type="PaxDb" id="593117-TGAM_1062"/>
<dbReference type="STRING" id="593117.TGAM_1062"/>
<dbReference type="EMBL" id="CP001398">
    <property type="protein sequence ID" value="ACS33564.1"/>
    <property type="molecule type" value="Genomic_DNA"/>
</dbReference>
<protein>
    <submittedName>
        <fullName evidence="2">Uncharacterized protein</fullName>
    </submittedName>
</protein>
<feature type="region of interest" description="Disordered" evidence="1">
    <location>
        <begin position="32"/>
        <end position="58"/>
    </location>
</feature>
<evidence type="ECO:0000256" key="1">
    <source>
        <dbReference type="SAM" id="MobiDB-lite"/>
    </source>
</evidence>
<dbReference type="eggNOG" id="arCOG10056">
    <property type="taxonomic scope" value="Archaea"/>
</dbReference>
<name>C5A5Q2_THEGJ</name>
<dbReference type="AlphaFoldDB" id="C5A5Q2"/>
<dbReference type="HOGENOM" id="CLU_1122670_0_0_2"/>